<name>A0A395V7G9_9FIRM</name>
<organism evidence="2 3">
    <name type="scientific">Roseburia hominis</name>
    <dbReference type="NCBI Taxonomy" id="301301"/>
    <lineage>
        <taxon>Bacteria</taxon>
        <taxon>Bacillati</taxon>
        <taxon>Bacillota</taxon>
        <taxon>Clostridia</taxon>
        <taxon>Lachnospirales</taxon>
        <taxon>Lachnospiraceae</taxon>
        <taxon>Roseburia</taxon>
    </lineage>
</organism>
<evidence type="ECO:0000256" key="1">
    <source>
        <dbReference type="SAM" id="Phobius"/>
    </source>
</evidence>
<sequence>KLLRNFRTDFSISFIVVTSRRQLIYYIIVPTVCQQLFYFLLLLFQKPLLSVLLILRDNSFIISCIEAYVNNFFRKKLNNSYLQIKRRRRDLNPRAG</sequence>
<comment type="caution">
    <text evidence="2">The sequence shown here is derived from an EMBL/GenBank/DDBJ whole genome shotgun (WGS) entry which is preliminary data.</text>
</comment>
<evidence type="ECO:0000313" key="3">
    <source>
        <dbReference type="Proteomes" id="UP000266172"/>
    </source>
</evidence>
<dbReference type="AlphaFoldDB" id="A0A395V7G9"/>
<dbReference type="EMBL" id="QRVL01000035">
    <property type="protein sequence ID" value="RGS35356.1"/>
    <property type="molecule type" value="Genomic_DNA"/>
</dbReference>
<protein>
    <submittedName>
        <fullName evidence="2">Uncharacterized protein</fullName>
    </submittedName>
</protein>
<dbReference type="Proteomes" id="UP000266172">
    <property type="component" value="Unassembled WGS sequence"/>
</dbReference>
<keyword evidence="1" id="KW-0812">Transmembrane</keyword>
<proteinExistence type="predicted"/>
<feature type="transmembrane region" description="Helical" evidence="1">
    <location>
        <begin position="23"/>
        <end position="44"/>
    </location>
</feature>
<accession>A0A395V7G9</accession>
<gene>
    <name evidence="2" type="ORF">DWX93_16800</name>
</gene>
<keyword evidence="1" id="KW-1133">Transmembrane helix</keyword>
<keyword evidence="1" id="KW-0472">Membrane</keyword>
<feature type="non-terminal residue" evidence="2">
    <location>
        <position position="1"/>
    </location>
</feature>
<reference evidence="2 3" key="1">
    <citation type="submission" date="2018-08" db="EMBL/GenBank/DDBJ databases">
        <title>A genome reference for cultivated species of the human gut microbiota.</title>
        <authorList>
            <person name="Zou Y."/>
            <person name="Xue W."/>
            <person name="Luo G."/>
        </authorList>
    </citation>
    <scope>NUCLEOTIDE SEQUENCE [LARGE SCALE GENOMIC DNA]</scope>
    <source>
        <strain evidence="2 3">AF22-12AC</strain>
    </source>
</reference>
<evidence type="ECO:0000313" key="2">
    <source>
        <dbReference type="EMBL" id="RGS35356.1"/>
    </source>
</evidence>